<reference evidence="1 2" key="1">
    <citation type="submission" date="2016-09" db="EMBL/GenBank/DDBJ databases">
        <title>Genomic evidence for plant-parasitic nematodes as the earliest Wolbachia hosts.</title>
        <authorList>
            <person name="Brown A.M."/>
            <person name="Wasala S.K."/>
            <person name="Howe D.K."/>
            <person name="Peetz A.B."/>
            <person name="Zasada I.A."/>
            <person name="Denver D.R."/>
        </authorList>
    </citation>
    <scope>NUCLEOTIDE SEQUENCE [LARGE SCALE GENOMIC DNA]</scope>
    <source>
        <strain evidence="2">wPpe</strain>
    </source>
</reference>
<name>A0A1E7QJK2_WOLPI</name>
<gene>
    <name evidence="1" type="ORF">BIY23_03105</name>
</gene>
<comment type="caution">
    <text evidence="1">The sequence shown here is derived from an EMBL/GenBank/DDBJ whole genome shotgun (WGS) entry which is preliminary data.</text>
</comment>
<evidence type="ECO:0000313" key="2">
    <source>
        <dbReference type="Proteomes" id="UP000175679"/>
    </source>
</evidence>
<proteinExistence type="predicted"/>
<accession>A0A1E7QJK2</accession>
<evidence type="ECO:0000313" key="1">
    <source>
        <dbReference type="EMBL" id="OEY86661.1"/>
    </source>
</evidence>
<dbReference type="Proteomes" id="UP000175679">
    <property type="component" value="Unassembled WGS sequence"/>
</dbReference>
<keyword evidence="2" id="KW-1185">Reference proteome</keyword>
<dbReference type="AlphaFoldDB" id="A0A1E7QJK2"/>
<dbReference type="EMBL" id="MJMG01000007">
    <property type="protein sequence ID" value="OEY86661.1"/>
    <property type="molecule type" value="Genomic_DNA"/>
</dbReference>
<organism evidence="1 2">
    <name type="scientific">Wolbachia pipientis</name>
    <dbReference type="NCBI Taxonomy" id="955"/>
    <lineage>
        <taxon>Bacteria</taxon>
        <taxon>Pseudomonadati</taxon>
        <taxon>Pseudomonadota</taxon>
        <taxon>Alphaproteobacteria</taxon>
        <taxon>Rickettsiales</taxon>
        <taxon>Anaplasmataceae</taxon>
        <taxon>Wolbachieae</taxon>
        <taxon>Wolbachia</taxon>
    </lineage>
</organism>
<sequence>MPGRKALLKSDMEYEVVLGDVKETPIQRPKKTSAIFTMEERKVTR</sequence>
<protein>
    <submittedName>
        <fullName evidence="1">Transposase</fullName>
    </submittedName>
</protein>